<keyword evidence="2" id="KW-1185">Reference proteome</keyword>
<dbReference type="Gene3D" id="3.10.129.10">
    <property type="entry name" value="Hotdog Thioesterase"/>
    <property type="match status" value="1"/>
</dbReference>
<gene>
    <name evidence="1" type="ORF">OM074_15775</name>
</gene>
<reference evidence="1" key="1">
    <citation type="submission" date="2022-10" db="EMBL/GenBank/DDBJ databases">
        <authorList>
            <person name="Yu W.X."/>
        </authorList>
    </citation>
    <scope>NUCLEOTIDE SEQUENCE</scope>
    <source>
        <strain evidence="1">D04</strain>
    </source>
</reference>
<evidence type="ECO:0000313" key="2">
    <source>
        <dbReference type="Proteomes" id="UP001207408"/>
    </source>
</evidence>
<comment type="caution">
    <text evidence="1">The sequence shown here is derived from an EMBL/GenBank/DDBJ whole genome shotgun (WGS) entry which is preliminary data.</text>
</comment>
<dbReference type="EMBL" id="JAPDPI010000037">
    <property type="protein sequence ID" value="MCW3807097.1"/>
    <property type="molecule type" value="Genomic_DNA"/>
</dbReference>
<dbReference type="InterPro" id="IPR029069">
    <property type="entry name" value="HotDog_dom_sf"/>
</dbReference>
<dbReference type="SUPFAM" id="SSF54637">
    <property type="entry name" value="Thioesterase/thiol ester dehydrase-isomerase"/>
    <property type="match status" value="1"/>
</dbReference>
<dbReference type="PANTHER" id="PTHR31793:SF24">
    <property type="entry name" value="LONG-CHAIN ACYL-COA THIOESTERASE FADM"/>
    <property type="match status" value="1"/>
</dbReference>
<dbReference type="PANTHER" id="PTHR31793">
    <property type="entry name" value="4-HYDROXYBENZOYL-COA THIOESTERASE FAMILY MEMBER"/>
    <property type="match status" value="1"/>
</dbReference>
<dbReference type="InterPro" id="IPR050563">
    <property type="entry name" value="4-hydroxybenzoyl-CoA_TE"/>
</dbReference>
<dbReference type="GO" id="GO:0047617">
    <property type="term" value="F:fatty acyl-CoA hydrolase activity"/>
    <property type="evidence" value="ECO:0007669"/>
    <property type="project" value="TreeGrafter"/>
</dbReference>
<proteinExistence type="predicted"/>
<dbReference type="CDD" id="cd00586">
    <property type="entry name" value="4HBT"/>
    <property type="match status" value="1"/>
</dbReference>
<name>A0AAE3SKX5_9BACT</name>
<organism evidence="1 2">
    <name type="scientific">Plebeiibacterium marinum</name>
    <dbReference type="NCBI Taxonomy" id="2992111"/>
    <lineage>
        <taxon>Bacteria</taxon>
        <taxon>Pseudomonadati</taxon>
        <taxon>Bacteroidota</taxon>
        <taxon>Bacteroidia</taxon>
        <taxon>Marinilabiliales</taxon>
        <taxon>Marinilabiliaceae</taxon>
        <taxon>Plebeiibacterium</taxon>
    </lineage>
</organism>
<dbReference type="Proteomes" id="UP001207408">
    <property type="component" value="Unassembled WGS sequence"/>
</dbReference>
<protein>
    <submittedName>
        <fullName evidence="1">Acyl-CoA thioesterase</fullName>
    </submittedName>
</protein>
<dbReference type="AlphaFoldDB" id="A0AAE3SKX5"/>
<dbReference type="RefSeq" id="WP_301201165.1">
    <property type="nucleotide sequence ID" value="NZ_JAPDPI010000037.1"/>
</dbReference>
<sequence>MKNFFIQPVNIRYFDIDMNHHVNNSVYFTYMENARTELLMDDFLKYKKDGLTFVVSETSCKYKQPMRLGDHVVCELVFTQLREVQFLVEYTFKNADTGEIYAIGDTKIVKINEDKNRPVPLSKEFVENYMN</sequence>
<accession>A0AAE3SKX5</accession>
<evidence type="ECO:0000313" key="1">
    <source>
        <dbReference type="EMBL" id="MCW3807097.1"/>
    </source>
</evidence>
<dbReference type="Pfam" id="PF13279">
    <property type="entry name" value="4HBT_2"/>
    <property type="match status" value="1"/>
</dbReference>